<gene>
    <name evidence="2" type="ORF">Fcan01_17499</name>
</gene>
<keyword evidence="1" id="KW-0812">Transmembrane</keyword>
<evidence type="ECO:0000256" key="1">
    <source>
        <dbReference type="SAM" id="Phobius"/>
    </source>
</evidence>
<keyword evidence="3" id="KW-1185">Reference proteome</keyword>
<dbReference type="Proteomes" id="UP000198287">
    <property type="component" value="Unassembled WGS sequence"/>
</dbReference>
<keyword evidence="1" id="KW-1133">Transmembrane helix</keyword>
<protein>
    <submittedName>
        <fullName evidence="2">Uncharacterized protein</fullName>
    </submittedName>
</protein>
<organism evidence="2 3">
    <name type="scientific">Folsomia candida</name>
    <name type="common">Springtail</name>
    <dbReference type="NCBI Taxonomy" id="158441"/>
    <lineage>
        <taxon>Eukaryota</taxon>
        <taxon>Metazoa</taxon>
        <taxon>Ecdysozoa</taxon>
        <taxon>Arthropoda</taxon>
        <taxon>Hexapoda</taxon>
        <taxon>Collembola</taxon>
        <taxon>Entomobryomorpha</taxon>
        <taxon>Isotomoidea</taxon>
        <taxon>Isotomidae</taxon>
        <taxon>Proisotominae</taxon>
        <taxon>Folsomia</taxon>
    </lineage>
</organism>
<evidence type="ECO:0000313" key="3">
    <source>
        <dbReference type="Proteomes" id="UP000198287"/>
    </source>
</evidence>
<reference evidence="2 3" key="1">
    <citation type="submission" date="2015-12" db="EMBL/GenBank/DDBJ databases">
        <title>The genome of Folsomia candida.</title>
        <authorList>
            <person name="Faddeeva A."/>
            <person name="Derks M.F."/>
            <person name="Anvar Y."/>
            <person name="Smit S."/>
            <person name="Van Straalen N."/>
            <person name="Roelofs D."/>
        </authorList>
    </citation>
    <scope>NUCLEOTIDE SEQUENCE [LARGE SCALE GENOMIC DNA]</scope>
    <source>
        <strain evidence="2 3">VU population</strain>
        <tissue evidence="2">Whole body</tissue>
    </source>
</reference>
<dbReference type="EMBL" id="LNIX01000012">
    <property type="protein sequence ID" value="OXA48085.1"/>
    <property type="molecule type" value="Genomic_DNA"/>
</dbReference>
<name>A0A226DRC9_FOLCA</name>
<sequence>MLHDHIKIMKWSLTALSYLHCFPIEWNFSAGRVTQVKKRRKLIIAKIVEILQLCNFALMTLIIYKQYTAGRVITLLPNIFMWLVTLTFYLWGMGINLAKNAGALINTIIQFEEWLQNTFHEMNILPGKNSEKSTINRNQRKTVVHRILTFVNMMAPVMGITRMRRLNGNLCNPAYLGYLVGYCSSSQKNLVPVDALGWNVAKFCVMLVDGYNLTTQVWKSYFQVFNVTMLATGCMLDYTDVLIR</sequence>
<keyword evidence="1" id="KW-0472">Membrane</keyword>
<comment type="caution">
    <text evidence="2">The sequence shown here is derived from an EMBL/GenBank/DDBJ whole genome shotgun (WGS) entry which is preliminary data.</text>
</comment>
<proteinExistence type="predicted"/>
<evidence type="ECO:0000313" key="2">
    <source>
        <dbReference type="EMBL" id="OXA48085.1"/>
    </source>
</evidence>
<dbReference type="AlphaFoldDB" id="A0A226DRC9"/>
<feature type="transmembrane region" description="Helical" evidence="1">
    <location>
        <begin position="70"/>
        <end position="91"/>
    </location>
</feature>
<feature type="transmembrane region" description="Helical" evidence="1">
    <location>
        <begin position="42"/>
        <end position="64"/>
    </location>
</feature>
<accession>A0A226DRC9</accession>